<sequence length="204" mass="22227">MTALGAVTVRSQVEVALDRFGGHVVELSTFTGLADQREHVALRFAGPSEVPLVRVHSECFTGDIFGSARCDCGPQLEESIARLAEHGGVLLYLRQEGRGIGLYNKIDAYVLQDRGTDTFEANRLLGRGEDERDYQVAAEILTTLGVRRIRLLTNNPDKVGQLRGFGVEIVEVIPTRVHLTPDNAAYLRAKAEAAHHALTIAPGV</sequence>
<dbReference type="InterPro" id="IPR000926">
    <property type="entry name" value="RibA"/>
</dbReference>
<gene>
    <name evidence="9" type="primary">ribA</name>
    <name evidence="11" type="ORF">LV75_005234</name>
</gene>
<feature type="binding site" evidence="9">
    <location>
        <position position="75"/>
    </location>
    <ligand>
        <name>GTP</name>
        <dbReference type="ChEBI" id="CHEBI:37565"/>
    </ligand>
</feature>
<keyword evidence="5 9" id="KW-0378">Hydrolase</keyword>
<dbReference type="PANTHER" id="PTHR21327">
    <property type="entry name" value="GTP CYCLOHYDROLASE II-RELATED"/>
    <property type="match status" value="1"/>
</dbReference>
<comment type="pathway">
    <text evidence="1 9">Cofactor biosynthesis; riboflavin biosynthesis; 5-amino-6-(D-ribitylamino)uracil from GTP: step 1/4.</text>
</comment>
<evidence type="ECO:0000256" key="7">
    <source>
        <dbReference type="ARBA" id="ARBA00023134"/>
    </source>
</evidence>
<keyword evidence="3 9" id="KW-0479">Metal-binding</keyword>
<feature type="binding site" evidence="9">
    <location>
        <position position="59"/>
    </location>
    <ligand>
        <name>Zn(2+)</name>
        <dbReference type="ChEBI" id="CHEBI:29105"/>
        <note>catalytic</note>
    </ligand>
</feature>
<dbReference type="EC" id="3.5.4.25" evidence="9"/>
<dbReference type="NCBIfam" id="NF001591">
    <property type="entry name" value="PRK00393.1"/>
    <property type="match status" value="1"/>
</dbReference>
<keyword evidence="7 9" id="KW-0342">GTP-binding</keyword>
<dbReference type="CDD" id="cd00641">
    <property type="entry name" value="GTP_cyclohydro2"/>
    <property type="match status" value="1"/>
</dbReference>
<comment type="function">
    <text evidence="9">Catalyzes the conversion of GTP to 2,5-diamino-6-ribosylamino-4(3H)-pyrimidinone 5'-phosphate (DARP), formate and pyrophosphate.</text>
</comment>
<dbReference type="RefSeq" id="WP_253889630.1">
    <property type="nucleotide sequence ID" value="NZ_BAAAVB010000008.1"/>
</dbReference>
<feature type="binding site" evidence="9">
    <location>
        <position position="72"/>
    </location>
    <ligand>
        <name>Zn(2+)</name>
        <dbReference type="ChEBI" id="CHEBI:29105"/>
        <note>catalytic</note>
    </ligand>
</feature>
<evidence type="ECO:0000256" key="8">
    <source>
        <dbReference type="ARBA" id="ARBA00049295"/>
    </source>
</evidence>
<reference evidence="11 12" key="1">
    <citation type="submission" date="2022-06" db="EMBL/GenBank/DDBJ databases">
        <title>Genomic Encyclopedia of Archaeal and Bacterial Type Strains, Phase II (KMG-II): from individual species to whole genera.</title>
        <authorList>
            <person name="Goeker M."/>
        </authorList>
    </citation>
    <scope>NUCLEOTIDE SEQUENCE [LARGE SCALE GENOMIC DNA]</scope>
    <source>
        <strain evidence="11 12">DSM 44255</strain>
    </source>
</reference>
<dbReference type="Gene3D" id="3.40.50.10990">
    <property type="entry name" value="GTP cyclohydrolase II"/>
    <property type="match status" value="1"/>
</dbReference>
<comment type="similarity">
    <text evidence="9">Belongs to the GTP cyclohydrolase II family.</text>
</comment>
<feature type="active site" description="Proton acceptor" evidence="9">
    <location>
        <position position="130"/>
    </location>
</feature>
<keyword evidence="2 9" id="KW-0686">Riboflavin biosynthesis</keyword>
<dbReference type="HAMAP" id="MF_00179">
    <property type="entry name" value="RibA"/>
    <property type="match status" value="1"/>
</dbReference>
<feature type="binding site" evidence="9">
    <location>
        <position position="153"/>
    </location>
    <ligand>
        <name>GTP</name>
        <dbReference type="ChEBI" id="CHEBI:37565"/>
    </ligand>
</feature>
<keyword evidence="12" id="KW-1185">Reference proteome</keyword>
<protein>
    <recommendedName>
        <fullName evidence="9">GTP cyclohydrolase-2</fullName>
        <ecNumber evidence="9">3.5.4.25</ecNumber>
    </recommendedName>
    <alternativeName>
        <fullName evidence="9">GTP cyclohydrolase II</fullName>
    </alternativeName>
</protein>
<dbReference type="InterPro" id="IPR036144">
    <property type="entry name" value="RibA-like_sf"/>
</dbReference>
<organism evidence="11 12">
    <name type="scientific">Actinokineospora diospyrosa</name>
    <dbReference type="NCBI Taxonomy" id="103728"/>
    <lineage>
        <taxon>Bacteria</taxon>
        <taxon>Bacillati</taxon>
        <taxon>Actinomycetota</taxon>
        <taxon>Actinomycetes</taxon>
        <taxon>Pseudonocardiales</taxon>
        <taxon>Pseudonocardiaceae</taxon>
        <taxon>Actinokineospora</taxon>
    </lineage>
</organism>
<keyword evidence="6 9" id="KW-0862">Zinc</keyword>
<evidence type="ECO:0000313" key="11">
    <source>
        <dbReference type="EMBL" id="MCP2272708.1"/>
    </source>
</evidence>
<dbReference type="Pfam" id="PF00925">
    <property type="entry name" value="GTP_cyclohydro2"/>
    <property type="match status" value="1"/>
</dbReference>
<feature type="binding site" evidence="9">
    <location>
        <position position="158"/>
    </location>
    <ligand>
        <name>GTP</name>
        <dbReference type="ChEBI" id="CHEBI:37565"/>
    </ligand>
</feature>
<proteinExistence type="inferred from homology"/>
<dbReference type="Proteomes" id="UP001205185">
    <property type="component" value="Unassembled WGS sequence"/>
</dbReference>
<feature type="binding site" evidence="9">
    <location>
        <position position="70"/>
    </location>
    <ligand>
        <name>Zn(2+)</name>
        <dbReference type="ChEBI" id="CHEBI:29105"/>
        <note>catalytic</note>
    </ligand>
</feature>
<feature type="binding site" evidence="9">
    <location>
        <position position="118"/>
    </location>
    <ligand>
        <name>GTP</name>
        <dbReference type="ChEBI" id="CHEBI:37565"/>
    </ligand>
</feature>
<accession>A0ABT1IJ79</accession>
<keyword evidence="4 9" id="KW-0547">Nucleotide-binding</keyword>
<evidence type="ECO:0000256" key="6">
    <source>
        <dbReference type="ARBA" id="ARBA00022833"/>
    </source>
</evidence>
<comment type="caution">
    <text evidence="11">The sequence shown here is derived from an EMBL/GenBank/DDBJ whole genome shotgun (WGS) entry which is preliminary data.</text>
</comment>
<comment type="catalytic activity">
    <reaction evidence="8 9">
        <text>GTP + 4 H2O = 2,5-diamino-6-hydroxy-4-(5-phosphoribosylamino)-pyrimidine + formate + 2 phosphate + 3 H(+)</text>
        <dbReference type="Rhea" id="RHEA:23704"/>
        <dbReference type="ChEBI" id="CHEBI:15377"/>
        <dbReference type="ChEBI" id="CHEBI:15378"/>
        <dbReference type="ChEBI" id="CHEBI:15740"/>
        <dbReference type="ChEBI" id="CHEBI:37565"/>
        <dbReference type="ChEBI" id="CHEBI:43474"/>
        <dbReference type="ChEBI" id="CHEBI:58614"/>
        <dbReference type="EC" id="3.5.4.25"/>
    </reaction>
</comment>
<comment type="cofactor">
    <cofactor evidence="9">
        <name>Zn(2+)</name>
        <dbReference type="ChEBI" id="CHEBI:29105"/>
    </cofactor>
    <text evidence="9">Binds 1 zinc ion per subunit.</text>
</comment>
<evidence type="ECO:0000259" key="10">
    <source>
        <dbReference type="Pfam" id="PF00925"/>
    </source>
</evidence>
<evidence type="ECO:0000256" key="3">
    <source>
        <dbReference type="ARBA" id="ARBA00022723"/>
    </source>
</evidence>
<dbReference type="SUPFAM" id="SSF142695">
    <property type="entry name" value="RibA-like"/>
    <property type="match status" value="1"/>
</dbReference>
<dbReference type="InterPro" id="IPR032677">
    <property type="entry name" value="GTP_cyclohydro_II"/>
</dbReference>
<dbReference type="PANTHER" id="PTHR21327:SF18">
    <property type="entry name" value="3,4-DIHYDROXY-2-BUTANONE 4-PHOSPHATE SYNTHASE"/>
    <property type="match status" value="1"/>
</dbReference>
<evidence type="ECO:0000256" key="9">
    <source>
        <dbReference type="HAMAP-Rule" id="MF_00179"/>
    </source>
</evidence>
<evidence type="ECO:0000256" key="5">
    <source>
        <dbReference type="ARBA" id="ARBA00022801"/>
    </source>
</evidence>
<evidence type="ECO:0000256" key="4">
    <source>
        <dbReference type="ARBA" id="ARBA00022741"/>
    </source>
</evidence>
<feature type="active site" description="Nucleophile" evidence="9">
    <location>
        <position position="132"/>
    </location>
</feature>
<evidence type="ECO:0000256" key="2">
    <source>
        <dbReference type="ARBA" id="ARBA00022619"/>
    </source>
</evidence>
<feature type="domain" description="GTP cyclohydrolase II" evidence="10">
    <location>
        <begin position="21"/>
        <end position="174"/>
    </location>
</feature>
<evidence type="ECO:0000256" key="1">
    <source>
        <dbReference type="ARBA" id="ARBA00004853"/>
    </source>
</evidence>
<dbReference type="EMBL" id="JAMTCO010000013">
    <property type="protein sequence ID" value="MCP2272708.1"/>
    <property type="molecule type" value="Genomic_DNA"/>
</dbReference>
<feature type="binding site" evidence="9">
    <location>
        <begin position="54"/>
        <end position="58"/>
    </location>
    <ligand>
        <name>GTP</name>
        <dbReference type="ChEBI" id="CHEBI:37565"/>
    </ligand>
</feature>
<name>A0ABT1IJ79_9PSEU</name>
<evidence type="ECO:0000313" key="12">
    <source>
        <dbReference type="Proteomes" id="UP001205185"/>
    </source>
</evidence>
<feature type="binding site" evidence="9">
    <location>
        <begin position="96"/>
        <end position="98"/>
    </location>
    <ligand>
        <name>GTP</name>
        <dbReference type="ChEBI" id="CHEBI:37565"/>
    </ligand>
</feature>